<reference evidence="5 6" key="1">
    <citation type="journal article" date="2013" name="BMC Genomics">
        <title>Comparative genomics of parasitic silkworm microsporidia reveal an association between genome expansion and host adaptation.</title>
        <authorList>
            <person name="Pan G."/>
            <person name="Xu J."/>
            <person name="Li T."/>
            <person name="Xia Q."/>
            <person name="Liu S.L."/>
            <person name="Zhang G."/>
            <person name="Li S."/>
            <person name="Li C."/>
            <person name="Liu H."/>
            <person name="Yang L."/>
            <person name="Liu T."/>
            <person name="Zhang X."/>
            <person name="Wu Z."/>
            <person name="Fan W."/>
            <person name="Dang X."/>
            <person name="Xiang H."/>
            <person name="Tao M."/>
            <person name="Li Y."/>
            <person name="Hu J."/>
            <person name="Li Z."/>
            <person name="Lin L."/>
            <person name="Luo J."/>
            <person name="Geng L."/>
            <person name="Wang L."/>
            <person name="Long M."/>
            <person name="Wan Y."/>
            <person name="He N."/>
            <person name="Zhang Z."/>
            <person name="Lu C."/>
            <person name="Keeling P.J."/>
            <person name="Wang J."/>
            <person name="Xiang Z."/>
            <person name="Zhou Z."/>
        </authorList>
    </citation>
    <scope>NUCLEOTIDE SEQUENCE [LARGE SCALE GENOMIC DNA]</scope>
    <source>
        <strain evidence="6">CQ1 / CVCC 102059</strain>
    </source>
</reference>
<dbReference type="SMR" id="R0KTI6"/>
<evidence type="ECO:0000256" key="3">
    <source>
        <dbReference type="ARBA" id="ARBA00022840"/>
    </source>
</evidence>
<evidence type="ECO:0000259" key="4">
    <source>
        <dbReference type="PROSITE" id="PS50893"/>
    </source>
</evidence>
<feature type="domain" description="ABC transporter" evidence="4">
    <location>
        <begin position="95"/>
        <end position="294"/>
    </location>
</feature>
<dbReference type="Proteomes" id="UP000016927">
    <property type="component" value="Unassembled WGS sequence"/>
</dbReference>
<dbReference type="InterPro" id="IPR032781">
    <property type="entry name" value="ABC_tran_Xtn"/>
</dbReference>
<dbReference type="AlphaFoldDB" id="R0KTI6"/>
<dbReference type="SMART" id="SM00382">
    <property type="entry name" value="AAA"/>
    <property type="match status" value="2"/>
</dbReference>
<dbReference type="FunFam" id="3.40.50.300:FF:001092">
    <property type="entry name" value="ATP-binding cassette sub-family F member 2"/>
    <property type="match status" value="1"/>
</dbReference>
<name>R0KTI6_NOSB1</name>
<feature type="domain" description="ABC transporter" evidence="4">
    <location>
        <begin position="359"/>
        <end position="560"/>
    </location>
</feature>
<dbReference type="InterPro" id="IPR003439">
    <property type="entry name" value="ABC_transporter-like_ATP-bd"/>
</dbReference>
<dbReference type="OMA" id="CTHIADI"/>
<dbReference type="Pfam" id="PF12848">
    <property type="entry name" value="ABC_tran_Xtn"/>
    <property type="match status" value="1"/>
</dbReference>
<evidence type="ECO:0000256" key="2">
    <source>
        <dbReference type="ARBA" id="ARBA00022741"/>
    </source>
</evidence>
<keyword evidence="1" id="KW-0677">Repeat</keyword>
<dbReference type="FunFam" id="3.40.50.300:FF:000011">
    <property type="entry name" value="Putative ABC transporter ATP-binding component"/>
    <property type="match status" value="1"/>
</dbReference>
<dbReference type="InterPro" id="IPR050611">
    <property type="entry name" value="ABCF"/>
</dbReference>
<dbReference type="Gene3D" id="3.40.50.300">
    <property type="entry name" value="P-loop containing nucleotide triphosphate hydrolases"/>
    <property type="match status" value="3"/>
</dbReference>
<keyword evidence="3 5" id="KW-0067">ATP-binding</keyword>
<dbReference type="GO" id="GO:0016887">
    <property type="term" value="F:ATP hydrolysis activity"/>
    <property type="evidence" value="ECO:0007669"/>
    <property type="project" value="InterPro"/>
</dbReference>
<dbReference type="STRING" id="578461.R0KTI6"/>
<dbReference type="PANTHER" id="PTHR19211:SF117">
    <property type="entry name" value="ATP-BINDING CASSETTE SUB-FAMILY F MEMBER 3"/>
    <property type="match status" value="1"/>
</dbReference>
<sequence>MKNNMHKFFKTLENFPFESEDDIKSIQDLKIKYNVNEDFLYKVDYEDTIIPLETPVVIKPKIKREVKSLEQSKEEIEFYSSSSEESNESSDSDSLYYDDIQMDINLSIKGKPIVVDQPFTIERGKKYGLVGRNGIGKTTLLKAIKRRKFGIPKGIKIYMIEQECDLKIKVIDHVGKEGGRVLCGFGFTKEMFDYPLSSLSGGWRMRSHLAKAINTNPDLLLLDEPTNYLDINALTWLESQIKLMKTVIVVSHDKNFLNTVVDEIIHLNDYKLDLYKGNYNAFVSLRNSRLILQQREYENQLAQREHLQSFIDRFRYNSSRAALAQSKIKILNKMPPLNPPKKDPNVKFKLFCNSNNPIIEFRDVSFSYPNKLIFKNLTISINKNSRIVIVGANGQGKSTFLKILNNDLKNCDGFVNRSNVNIGYFAQHHVDNININEKVLDLLLKENSLEESKKALASFGLNLENQRIGTLSGGQKSKLTLALLNLKKPNLLIFDEPTNHLDLESIEALAEAINKYEGGVVCVSHDLNFVTKAFKEVYVCENNTLKYFNGSVLDYKERLLK</sequence>
<dbReference type="GO" id="GO:0005524">
    <property type="term" value="F:ATP binding"/>
    <property type="evidence" value="ECO:0007669"/>
    <property type="project" value="UniProtKB-KW"/>
</dbReference>
<gene>
    <name evidence="5" type="primary">ABCF3</name>
    <name evidence="5" type="ORF">NBO_37g0006</name>
</gene>
<keyword evidence="6" id="KW-1185">Reference proteome</keyword>
<dbReference type="SUPFAM" id="SSF52540">
    <property type="entry name" value="P-loop containing nucleoside triphosphate hydrolases"/>
    <property type="match status" value="2"/>
</dbReference>
<evidence type="ECO:0000313" key="6">
    <source>
        <dbReference type="Proteomes" id="UP000016927"/>
    </source>
</evidence>
<evidence type="ECO:0000256" key="1">
    <source>
        <dbReference type="ARBA" id="ARBA00022737"/>
    </source>
</evidence>
<dbReference type="CDD" id="cd03221">
    <property type="entry name" value="ABCF_EF-3"/>
    <property type="match status" value="2"/>
</dbReference>
<dbReference type="PANTHER" id="PTHR19211">
    <property type="entry name" value="ATP-BINDING TRANSPORT PROTEIN-RELATED"/>
    <property type="match status" value="1"/>
</dbReference>
<dbReference type="InterPro" id="IPR027417">
    <property type="entry name" value="P-loop_NTPase"/>
</dbReference>
<accession>R0KTI6</accession>
<proteinExistence type="predicted"/>
<dbReference type="OrthoDB" id="2110130at2759"/>
<evidence type="ECO:0000313" key="5">
    <source>
        <dbReference type="EMBL" id="EOB14131.1"/>
    </source>
</evidence>
<dbReference type="InterPro" id="IPR003593">
    <property type="entry name" value="AAA+_ATPase"/>
</dbReference>
<dbReference type="PROSITE" id="PS50893">
    <property type="entry name" value="ABC_TRANSPORTER_2"/>
    <property type="match status" value="2"/>
</dbReference>
<dbReference type="HOGENOM" id="CLU_000604_36_6_1"/>
<dbReference type="EMBL" id="KB908945">
    <property type="protein sequence ID" value="EOB14131.1"/>
    <property type="molecule type" value="Genomic_DNA"/>
</dbReference>
<dbReference type="Pfam" id="PF00005">
    <property type="entry name" value="ABC_tran"/>
    <property type="match status" value="3"/>
</dbReference>
<organism evidence="5 6">
    <name type="scientific">Nosema bombycis (strain CQ1 / CVCC 102059)</name>
    <name type="common">Microsporidian parasite</name>
    <name type="synonym">Pebrine of silkworm</name>
    <dbReference type="NCBI Taxonomy" id="578461"/>
    <lineage>
        <taxon>Eukaryota</taxon>
        <taxon>Fungi</taxon>
        <taxon>Fungi incertae sedis</taxon>
        <taxon>Microsporidia</taxon>
        <taxon>Nosematidae</taxon>
        <taxon>Nosema</taxon>
    </lineage>
</organism>
<dbReference type="VEuPathDB" id="MicrosporidiaDB:NBO_37g0006"/>
<protein>
    <submittedName>
        <fullName evidence="5">ATP-binding cassette sub-family F member 3</fullName>
    </submittedName>
</protein>
<keyword evidence="2" id="KW-0547">Nucleotide-binding</keyword>